<evidence type="ECO:0000256" key="5">
    <source>
        <dbReference type="ARBA" id="ARBA00007383"/>
    </source>
</evidence>
<dbReference type="PANTHER" id="PTHR10954:SF18">
    <property type="entry name" value="RIBONUCLEASE HII"/>
    <property type="match status" value="1"/>
</dbReference>
<accession>A0A7C9IXM3</accession>
<evidence type="ECO:0000256" key="16">
    <source>
        <dbReference type="RuleBase" id="RU003515"/>
    </source>
</evidence>
<organism evidence="18 19">
    <name type="scientific">Solidesulfovibrio aerotolerans</name>
    <dbReference type="NCBI Taxonomy" id="295255"/>
    <lineage>
        <taxon>Bacteria</taxon>
        <taxon>Pseudomonadati</taxon>
        <taxon>Thermodesulfobacteriota</taxon>
        <taxon>Desulfovibrionia</taxon>
        <taxon>Desulfovibrionales</taxon>
        <taxon>Desulfovibrionaceae</taxon>
        <taxon>Solidesulfovibrio</taxon>
    </lineage>
</organism>
<dbReference type="InterPro" id="IPR024567">
    <property type="entry name" value="RNase_HII/HIII_dom"/>
</dbReference>
<dbReference type="AlphaFoldDB" id="A0A7C9IXM3"/>
<dbReference type="CDD" id="cd07182">
    <property type="entry name" value="RNase_HII_bacteria_HII_like"/>
    <property type="match status" value="1"/>
</dbReference>
<dbReference type="InterPro" id="IPR022898">
    <property type="entry name" value="RNase_HII"/>
</dbReference>
<evidence type="ECO:0000256" key="13">
    <source>
        <dbReference type="ARBA" id="ARBA00023211"/>
    </source>
</evidence>
<keyword evidence="10 14" id="KW-0479">Metal-binding</keyword>
<evidence type="ECO:0000256" key="15">
    <source>
        <dbReference type="PROSITE-ProRule" id="PRU01319"/>
    </source>
</evidence>
<dbReference type="InterPro" id="IPR036397">
    <property type="entry name" value="RNaseH_sf"/>
</dbReference>
<evidence type="ECO:0000256" key="12">
    <source>
        <dbReference type="ARBA" id="ARBA00022801"/>
    </source>
</evidence>
<keyword evidence="8 14" id="KW-0963">Cytoplasm</keyword>
<evidence type="ECO:0000256" key="4">
    <source>
        <dbReference type="ARBA" id="ARBA00004496"/>
    </source>
</evidence>
<dbReference type="GO" id="GO:0043137">
    <property type="term" value="P:DNA replication, removal of RNA primer"/>
    <property type="evidence" value="ECO:0007669"/>
    <property type="project" value="TreeGrafter"/>
</dbReference>
<evidence type="ECO:0000256" key="9">
    <source>
        <dbReference type="ARBA" id="ARBA00022722"/>
    </source>
</evidence>
<dbReference type="GO" id="GO:0003723">
    <property type="term" value="F:RNA binding"/>
    <property type="evidence" value="ECO:0007669"/>
    <property type="project" value="UniProtKB-UniRule"/>
</dbReference>
<dbReference type="OrthoDB" id="9803420at2"/>
<dbReference type="SUPFAM" id="SSF53098">
    <property type="entry name" value="Ribonuclease H-like"/>
    <property type="match status" value="1"/>
</dbReference>
<dbReference type="GO" id="GO:0005737">
    <property type="term" value="C:cytoplasm"/>
    <property type="evidence" value="ECO:0007669"/>
    <property type="project" value="UniProtKB-SubCell"/>
</dbReference>
<dbReference type="RefSeq" id="WP_160962158.1">
    <property type="nucleotide sequence ID" value="NZ_WVUD01000028.1"/>
</dbReference>
<protein>
    <recommendedName>
        <fullName evidence="7 14">Ribonuclease HII</fullName>
        <shortName evidence="14">RNase HII</shortName>
        <ecNumber evidence="6 14">3.1.26.4</ecNumber>
    </recommendedName>
</protein>
<dbReference type="GO" id="GO:0032299">
    <property type="term" value="C:ribonuclease H2 complex"/>
    <property type="evidence" value="ECO:0007669"/>
    <property type="project" value="TreeGrafter"/>
</dbReference>
<dbReference type="Proteomes" id="UP000482487">
    <property type="component" value="Unassembled WGS sequence"/>
</dbReference>
<feature type="binding site" evidence="14 15">
    <location>
        <position position="106"/>
    </location>
    <ligand>
        <name>a divalent metal cation</name>
        <dbReference type="ChEBI" id="CHEBI:60240"/>
    </ligand>
</feature>
<evidence type="ECO:0000256" key="1">
    <source>
        <dbReference type="ARBA" id="ARBA00000077"/>
    </source>
</evidence>
<evidence type="ECO:0000256" key="7">
    <source>
        <dbReference type="ARBA" id="ARBA00019179"/>
    </source>
</evidence>
<evidence type="ECO:0000256" key="3">
    <source>
        <dbReference type="ARBA" id="ARBA00004065"/>
    </source>
</evidence>
<name>A0A7C9IXM3_9BACT</name>
<dbReference type="PROSITE" id="PS51975">
    <property type="entry name" value="RNASE_H_2"/>
    <property type="match status" value="1"/>
</dbReference>
<dbReference type="InterPro" id="IPR012337">
    <property type="entry name" value="RNaseH-like_sf"/>
</dbReference>
<keyword evidence="12 14" id="KW-0378">Hydrolase</keyword>
<evidence type="ECO:0000256" key="6">
    <source>
        <dbReference type="ARBA" id="ARBA00012180"/>
    </source>
</evidence>
<evidence type="ECO:0000256" key="2">
    <source>
        <dbReference type="ARBA" id="ARBA00001946"/>
    </source>
</evidence>
<dbReference type="PANTHER" id="PTHR10954">
    <property type="entry name" value="RIBONUCLEASE H2 SUBUNIT A"/>
    <property type="match status" value="1"/>
</dbReference>
<keyword evidence="19" id="KW-1185">Reference proteome</keyword>
<comment type="cofactor">
    <cofactor evidence="14 15">
        <name>Mn(2+)</name>
        <dbReference type="ChEBI" id="CHEBI:29035"/>
    </cofactor>
    <cofactor evidence="14 15">
        <name>Mg(2+)</name>
        <dbReference type="ChEBI" id="CHEBI:18420"/>
    </cofactor>
    <text evidence="14 15">Manganese or magnesium. Binds 1 divalent metal ion per monomer in the absence of substrate. May bind a second metal ion after substrate binding.</text>
</comment>
<evidence type="ECO:0000259" key="17">
    <source>
        <dbReference type="PROSITE" id="PS51975"/>
    </source>
</evidence>
<evidence type="ECO:0000256" key="8">
    <source>
        <dbReference type="ARBA" id="ARBA00022490"/>
    </source>
</evidence>
<comment type="catalytic activity">
    <reaction evidence="1 14 15 16">
        <text>Endonucleolytic cleavage to 5'-phosphomonoester.</text>
        <dbReference type="EC" id="3.1.26.4"/>
    </reaction>
</comment>
<dbReference type="Gene3D" id="3.30.420.10">
    <property type="entry name" value="Ribonuclease H-like superfamily/Ribonuclease H"/>
    <property type="match status" value="1"/>
</dbReference>
<dbReference type="GO" id="GO:0006298">
    <property type="term" value="P:mismatch repair"/>
    <property type="evidence" value="ECO:0007669"/>
    <property type="project" value="TreeGrafter"/>
</dbReference>
<keyword evidence="9 14" id="KW-0540">Nuclease</keyword>
<comment type="subcellular location">
    <subcellularLocation>
        <location evidence="4 14">Cytoplasm</location>
    </subcellularLocation>
</comment>
<comment type="similarity">
    <text evidence="5 14 16">Belongs to the RNase HII family.</text>
</comment>
<dbReference type="HAMAP" id="MF_00052_B">
    <property type="entry name" value="RNase_HII_B"/>
    <property type="match status" value="1"/>
</dbReference>
<dbReference type="GO" id="GO:0004523">
    <property type="term" value="F:RNA-DNA hybrid ribonuclease activity"/>
    <property type="evidence" value="ECO:0007669"/>
    <property type="project" value="UniProtKB-UniRule"/>
</dbReference>
<evidence type="ECO:0000256" key="10">
    <source>
        <dbReference type="ARBA" id="ARBA00022723"/>
    </source>
</evidence>
<dbReference type="Pfam" id="PF01351">
    <property type="entry name" value="RNase_HII"/>
    <property type="match status" value="1"/>
</dbReference>
<evidence type="ECO:0000313" key="18">
    <source>
        <dbReference type="EMBL" id="MYL84282.1"/>
    </source>
</evidence>
<proteinExistence type="inferred from homology"/>
<keyword evidence="13 14" id="KW-0464">Manganese</keyword>
<comment type="function">
    <text evidence="3 14 16">Endonuclease that specifically degrades the RNA of RNA-DNA hybrids.</text>
</comment>
<gene>
    <name evidence="14" type="primary">rnhB</name>
    <name evidence="18" type="ORF">GTA51_14215</name>
</gene>
<sequence length="210" mass="21953">MTLPTALPLVAGVDEAGRGCLAGPVVAGAVILPEAFDLPGLTDSKKLTAPRRAVLAAAIKTQAIAWAVAMVWPGEIDRINILQATFAAMAKALAHLARQPALARIDGNKIIPDARLGRLVGVLDQEAIIGGDLTVPAISAASILAKTSRDRLLDVYDRRYPGYGFAAHKGYGVAAHLAALRALGPCPIHRLTFRGVLPDKTPRQLGLPGV</sequence>
<keyword evidence="11 14" id="KW-0255">Endonuclease</keyword>
<dbReference type="NCBIfam" id="NF000595">
    <property type="entry name" value="PRK00015.1-3"/>
    <property type="match status" value="1"/>
</dbReference>
<comment type="caution">
    <text evidence="18">The sequence shown here is derived from an EMBL/GenBank/DDBJ whole genome shotgun (WGS) entry which is preliminary data.</text>
</comment>
<evidence type="ECO:0000256" key="11">
    <source>
        <dbReference type="ARBA" id="ARBA00022759"/>
    </source>
</evidence>
<feature type="binding site" evidence="14 15">
    <location>
        <position position="14"/>
    </location>
    <ligand>
        <name>a divalent metal cation</name>
        <dbReference type="ChEBI" id="CHEBI:60240"/>
    </ligand>
</feature>
<feature type="binding site" evidence="14 15">
    <location>
        <position position="15"/>
    </location>
    <ligand>
        <name>a divalent metal cation</name>
        <dbReference type="ChEBI" id="CHEBI:60240"/>
    </ligand>
</feature>
<dbReference type="InterPro" id="IPR001352">
    <property type="entry name" value="RNase_HII/HIII"/>
</dbReference>
<dbReference type="EC" id="3.1.26.4" evidence="6 14"/>
<dbReference type="EMBL" id="WVUD01000028">
    <property type="protein sequence ID" value="MYL84282.1"/>
    <property type="molecule type" value="Genomic_DNA"/>
</dbReference>
<evidence type="ECO:0000256" key="14">
    <source>
        <dbReference type="HAMAP-Rule" id="MF_00052"/>
    </source>
</evidence>
<evidence type="ECO:0000313" key="19">
    <source>
        <dbReference type="Proteomes" id="UP000482487"/>
    </source>
</evidence>
<feature type="domain" description="RNase H type-2" evidence="17">
    <location>
        <begin position="8"/>
        <end position="205"/>
    </location>
</feature>
<dbReference type="GO" id="GO:0030145">
    <property type="term" value="F:manganese ion binding"/>
    <property type="evidence" value="ECO:0007669"/>
    <property type="project" value="UniProtKB-UniRule"/>
</dbReference>
<comment type="cofactor">
    <cofactor evidence="2">
        <name>Mg(2+)</name>
        <dbReference type="ChEBI" id="CHEBI:18420"/>
    </cofactor>
</comment>
<reference evidence="18 19" key="1">
    <citation type="submission" date="2020-01" db="EMBL/GenBank/DDBJ databases">
        <title>Genome sequence of Desulfovibrio aerotolerans DSM 16695(T).</title>
        <authorList>
            <person name="Karnachuk O."/>
            <person name="Avakyan M."/>
            <person name="Mardanov A."/>
            <person name="Kadnikov V."/>
            <person name="Ravin N."/>
        </authorList>
    </citation>
    <scope>NUCLEOTIDE SEQUENCE [LARGE SCALE GENOMIC DNA]</scope>
    <source>
        <strain evidence="18 19">DSM 16695</strain>
    </source>
</reference>